<accession>A0A7Y2R426</accession>
<protein>
    <submittedName>
        <fullName evidence="2">VOC family protein</fullName>
    </submittedName>
</protein>
<feature type="domain" description="VOC" evidence="1">
    <location>
        <begin position="1"/>
        <end position="84"/>
    </location>
</feature>
<dbReference type="PANTHER" id="PTHR36503">
    <property type="entry name" value="BLR2520 PROTEIN"/>
    <property type="match status" value="1"/>
</dbReference>
<dbReference type="Pfam" id="PF00903">
    <property type="entry name" value="Glyoxalase"/>
    <property type="match status" value="1"/>
</dbReference>
<dbReference type="InterPro" id="IPR004360">
    <property type="entry name" value="Glyas_Fos-R_dOase_dom"/>
</dbReference>
<dbReference type="InterPro" id="IPR029068">
    <property type="entry name" value="Glyas_Bleomycin-R_OHBP_Dase"/>
</dbReference>
<reference evidence="2 3" key="1">
    <citation type="submission" date="2020-04" db="EMBL/GenBank/DDBJ databases">
        <title>Rhizobium bacterial biofertilizers improve the content of phenolic compounds of Lactuca sativa L. under non-saline and saline-stress conditions.</title>
        <authorList>
            <person name="Ayuso-Calles M."/>
            <person name="Garcia-Estevez I."/>
            <person name="Jimenez-Gomez A."/>
            <person name="Flores-Felix J.D."/>
            <person name="Escribano-Bailon M."/>
            <person name="Rivas R."/>
        </authorList>
    </citation>
    <scope>NUCLEOTIDE SEQUENCE [LARGE SCALE GENOMIC DNA]</scope>
    <source>
        <strain evidence="2 3">GPTR02</strain>
    </source>
</reference>
<dbReference type="SUPFAM" id="SSF54593">
    <property type="entry name" value="Glyoxalase/Bleomycin resistance protein/Dihydroxybiphenyl dioxygenase"/>
    <property type="match status" value="1"/>
</dbReference>
<proteinExistence type="predicted"/>
<gene>
    <name evidence="2" type="ORF">HLI17_11830</name>
</gene>
<sequence>MSVGRSKQLDAAQAHQLVEPVAVSALGSGVRLLLTIKVDDVDAVFAELRKLGVTLLNGPTDRPWGRRTAAFADPSGHVWEVARNCAKACRAKVCSGLR</sequence>
<comment type="caution">
    <text evidence="2">The sequence shown here is derived from an EMBL/GenBank/DDBJ whole genome shotgun (WGS) entry which is preliminary data.</text>
</comment>
<dbReference type="Gene3D" id="3.10.180.10">
    <property type="entry name" value="2,3-Dihydroxybiphenyl 1,2-Dioxygenase, domain 1"/>
    <property type="match status" value="1"/>
</dbReference>
<evidence type="ECO:0000313" key="2">
    <source>
        <dbReference type="EMBL" id="NNH63975.1"/>
    </source>
</evidence>
<dbReference type="PROSITE" id="PS51819">
    <property type="entry name" value="VOC"/>
    <property type="match status" value="1"/>
</dbReference>
<dbReference type="AlphaFoldDB" id="A0A7Y2R426"/>
<dbReference type="InterPro" id="IPR037523">
    <property type="entry name" value="VOC_core"/>
</dbReference>
<evidence type="ECO:0000259" key="1">
    <source>
        <dbReference type="PROSITE" id="PS51819"/>
    </source>
</evidence>
<dbReference type="PANTHER" id="PTHR36503:SF3">
    <property type="entry name" value="BLR0126 PROTEIN"/>
    <property type="match status" value="1"/>
</dbReference>
<evidence type="ECO:0000313" key="3">
    <source>
        <dbReference type="Proteomes" id="UP000530654"/>
    </source>
</evidence>
<organism evidence="2 3">
    <name type="scientific">Rhizobium laguerreae</name>
    <dbReference type="NCBI Taxonomy" id="1076926"/>
    <lineage>
        <taxon>Bacteria</taxon>
        <taxon>Pseudomonadati</taxon>
        <taxon>Pseudomonadota</taxon>
        <taxon>Alphaproteobacteria</taxon>
        <taxon>Hyphomicrobiales</taxon>
        <taxon>Rhizobiaceae</taxon>
        <taxon>Rhizobium/Agrobacterium group</taxon>
        <taxon>Rhizobium</taxon>
    </lineage>
</organism>
<dbReference type="Proteomes" id="UP000530654">
    <property type="component" value="Unassembled WGS sequence"/>
</dbReference>
<name>A0A7Y2R426_9HYPH</name>
<dbReference type="EMBL" id="JABEQY010000009">
    <property type="protein sequence ID" value="NNH63975.1"/>
    <property type="molecule type" value="Genomic_DNA"/>
</dbReference>